<proteinExistence type="predicted"/>
<evidence type="ECO:0000256" key="2">
    <source>
        <dbReference type="ARBA" id="ARBA00023125"/>
    </source>
</evidence>
<dbReference type="SUPFAM" id="SSF46689">
    <property type="entry name" value="Homeodomain-like"/>
    <property type="match status" value="2"/>
</dbReference>
<sequence>MRPYLEVLQRSPETSWSMLNRRLDDAIPFQWHHHPEFELTLTLNSIGQRFIGDHSSDYDDGDLVLVGPNLPHTWASRAKINEHQPHVALVLWFHRDWLLRMTGGAVEFRQIEAMLERADGGLHYSKETAQAVRLEYEAVFDKPPVERLLSLLNILARVAEDRQATPLASAPGRSPDIKESRERIDRVLTHMHLHYARAISLEELADIAALSVSGLHRMFRRHTGTAISDYLTRMRIGDACARLSSTNQAIHHISDAVGYHSIANFNRQFKTLKSMTPRQYRALFVRR</sequence>
<gene>
    <name evidence="5" type="ORF">RRH01S_07_00200</name>
</gene>
<dbReference type="PANTHER" id="PTHR43280">
    <property type="entry name" value="ARAC-FAMILY TRANSCRIPTIONAL REGULATOR"/>
    <property type="match status" value="1"/>
</dbReference>
<evidence type="ECO:0000259" key="4">
    <source>
        <dbReference type="PROSITE" id="PS01124"/>
    </source>
</evidence>
<dbReference type="EMBL" id="BAYX01000007">
    <property type="protein sequence ID" value="GAJ93820.1"/>
    <property type="molecule type" value="Genomic_DNA"/>
</dbReference>
<reference evidence="5 6" key="1">
    <citation type="submission" date="2014-05" db="EMBL/GenBank/DDBJ databases">
        <title>Whole genome shotgun sequence of Rhizobium rhizogenes NBRC 13257.</title>
        <authorList>
            <person name="Katano-Makiyama Y."/>
            <person name="Hosoyama A."/>
            <person name="Hashimoto M."/>
            <person name="Hosoyama Y."/>
            <person name="Noguchi M."/>
            <person name="Tsuchikane K."/>
            <person name="Kimura A."/>
            <person name="Ohji S."/>
            <person name="Ichikawa N."/>
            <person name="Yamazoe A."/>
            <person name="Fujita N."/>
        </authorList>
    </citation>
    <scope>NUCLEOTIDE SEQUENCE [LARGE SCALE GENOMIC DNA]</scope>
    <source>
        <strain evidence="5 6">NBRC 13257</strain>
    </source>
</reference>
<evidence type="ECO:0000313" key="5">
    <source>
        <dbReference type="EMBL" id="GAJ93820.1"/>
    </source>
</evidence>
<keyword evidence="2" id="KW-0238">DNA-binding</keyword>
<dbReference type="Gene3D" id="1.10.10.60">
    <property type="entry name" value="Homeodomain-like"/>
    <property type="match status" value="2"/>
</dbReference>
<organism evidence="5 6">
    <name type="scientific">Rhizobium rhizogenes NBRC 13257</name>
    <dbReference type="NCBI Taxonomy" id="1220581"/>
    <lineage>
        <taxon>Bacteria</taxon>
        <taxon>Pseudomonadati</taxon>
        <taxon>Pseudomonadota</taxon>
        <taxon>Alphaproteobacteria</taxon>
        <taxon>Hyphomicrobiales</taxon>
        <taxon>Rhizobiaceae</taxon>
        <taxon>Rhizobium/Agrobacterium group</taxon>
        <taxon>Rhizobium</taxon>
    </lineage>
</organism>
<dbReference type="Proteomes" id="UP000026941">
    <property type="component" value="Unassembled WGS sequence"/>
</dbReference>
<dbReference type="CDD" id="cd06976">
    <property type="entry name" value="cupin_MtlR-like_N"/>
    <property type="match status" value="1"/>
</dbReference>
<dbReference type="InterPro" id="IPR018060">
    <property type="entry name" value="HTH_AraC"/>
</dbReference>
<dbReference type="GO" id="GO:0003700">
    <property type="term" value="F:DNA-binding transcription factor activity"/>
    <property type="evidence" value="ECO:0007669"/>
    <property type="project" value="InterPro"/>
</dbReference>
<keyword evidence="1" id="KW-0805">Transcription regulation</keyword>
<dbReference type="GO" id="GO:0043565">
    <property type="term" value="F:sequence-specific DNA binding"/>
    <property type="evidence" value="ECO:0007669"/>
    <property type="project" value="InterPro"/>
</dbReference>
<accession>A0AA87U5B9</accession>
<dbReference type="InterPro" id="IPR011051">
    <property type="entry name" value="RmlC_Cupin_sf"/>
</dbReference>
<dbReference type="RefSeq" id="WP_042473156.1">
    <property type="nucleotide sequence ID" value="NZ_BAYX01000007.1"/>
</dbReference>
<dbReference type="Pfam" id="PF12833">
    <property type="entry name" value="HTH_18"/>
    <property type="match status" value="1"/>
</dbReference>
<dbReference type="InterPro" id="IPR009057">
    <property type="entry name" value="Homeodomain-like_sf"/>
</dbReference>
<evidence type="ECO:0000313" key="6">
    <source>
        <dbReference type="Proteomes" id="UP000026941"/>
    </source>
</evidence>
<comment type="caution">
    <text evidence="5">The sequence shown here is derived from an EMBL/GenBank/DDBJ whole genome shotgun (WGS) entry which is preliminary data.</text>
</comment>
<name>A0AA87U5B9_RHIRH</name>
<keyword evidence="3" id="KW-0804">Transcription</keyword>
<dbReference type="GeneID" id="86849235"/>
<dbReference type="PROSITE" id="PS01124">
    <property type="entry name" value="HTH_ARAC_FAMILY_2"/>
    <property type="match status" value="1"/>
</dbReference>
<evidence type="ECO:0000256" key="1">
    <source>
        <dbReference type="ARBA" id="ARBA00023015"/>
    </source>
</evidence>
<dbReference type="AlphaFoldDB" id="A0AA87U5B9"/>
<dbReference type="SUPFAM" id="SSF51182">
    <property type="entry name" value="RmlC-like cupins"/>
    <property type="match status" value="1"/>
</dbReference>
<protein>
    <submittedName>
        <fullName evidence="5">AraC family transcriptional regulator</fullName>
    </submittedName>
</protein>
<dbReference type="PANTHER" id="PTHR43280:SF27">
    <property type="entry name" value="TRANSCRIPTIONAL REGULATOR MTLR"/>
    <property type="match status" value="1"/>
</dbReference>
<evidence type="ECO:0000256" key="3">
    <source>
        <dbReference type="ARBA" id="ARBA00023163"/>
    </source>
</evidence>
<dbReference type="SMART" id="SM00342">
    <property type="entry name" value="HTH_ARAC"/>
    <property type="match status" value="1"/>
</dbReference>
<feature type="domain" description="HTH araC/xylS-type" evidence="4">
    <location>
        <begin position="185"/>
        <end position="283"/>
    </location>
</feature>